<dbReference type="RefSeq" id="WP_116421389.1">
    <property type="nucleotide sequence ID" value="NZ_NMUE01000026.1"/>
</dbReference>
<dbReference type="PANTHER" id="PTHR43581:SF3">
    <property type="entry name" value="AAA+ ATPASE DOMAIN-CONTAINING PROTEIN"/>
    <property type="match status" value="1"/>
</dbReference>
<dbReference type="Proteomes" id="UP000257123">
    <property type="component" value="Unassembled WGS sequence"/>
</dbReference>
<dbReference type="InterPro" id="IPR027417">
    <property type="entry name" value="P-loop_NTPase"/>
</dbReference>
<reference evidence="4 5" key="1">
    <citation type="submission" date="2017-07" db="EMBL/GenBank/DDBJ databases">
        <title>Draft genome sequence of aerobic hyperthermophilic archaea, Pyrobaculum aerophilum YKB31 and YKB32.</title>
        <authorList>
            <person name="Mochizuki T."/>
            <person name="Berliner A.J."/>
            <person name="Yoshida-Takashima Y."/>
            <person name="Takaki Y."/>
            <person name="Nunoura T."/>
            <person name="Takai K."/>
        </authorList>
    </citation>
    <scope>NUCLEOTIDE SEQUENCE [LARGE SCALE GENOMIC DNA]</scope>
    <source>
        <strain evidence="2 5">YKB31</strain>
        <strain evidence="3 4">YKB32</strain>
    </source>
</reference>
<evidence type="ECO:0000313" key="2">
    <source>
        <dbReference type="EMBL" id="RFA95070.1"/>
    </source>
</evidence>
<dbReference type="PANTHER" id="PTHR43581">
    <property type="entry name" value="ATP/GTP PHOSPHATASE"/>
    <property type="match status" value="1"/>
</dbReference>
<feature type="domain" description="ATPase AAA-type core" evidence="1">
    <location>
        <begin position="194"/>
        <end position="264"/>
    </location>
</feature>
<proteinExistence type="predicted"/>
<evidence type="ECO:0000259" key="1">
    <source>
        <dbReference type="Pfam" id="PF13304"/>
    </source>
</evidence>
<protein>
    <recommendedName>
        <fullName evidence="1">ATPase AAA-type core domain-containing protein</fullName>
    </recommendedName>
</protein>
<dbReference type="Gene3D" id="3.40.50.300">
    <property type="entry name" value="P-loop containing nucleotide triphosphate hydrolases"/>
    <property type="match status" value="1"/>
</dbReference>
<dbReference type="Pfam" id="PF13304">
    <property type="entry name" value="AAA_21"/>
    <property type="match status" value="1"/>
</dbReference>
<evidence type="ECO:0000313" key="3">
    <source>
        <dbReference type="EMBL" id="RFA97306.1"/>
    </source>
</evidence>
<dbReference type="InterPro" id="IPR051396">
    <property type="entry name" value="Bact_Antivir_Def_Nuclease"/>
</dbReference>
<dbReference type="OrthoDB" id="29163at2157"/>
<gene>
    <name evidence="2" type="ORF">CGL51_08335</name>
    <name evidence="3" type="ORF">CGL52_09545</name>
</gene>
<comment type="caution">
    <text evidence="2">The sequence shown here is derived from an EMBL/GenBank/DDBJ whole genome shotgun (WGS) entry which is preliminary data.</text>
</comment>
<dbReference type="InterPro" id="IPR003959">
    <property type="entry name" value="ATPase_AAA_core"/>
</dbReference>
<dbReference type="EMBL" id="NMUE01000026">
    <property type="protein sequence ID" value="RFA95070.1"/>
    <property type="molecule type" value="Genomic_DNA"/>
</dbReference>
<evidence type="ECO:0000313" key="5">
    <source>
        <dbReference type="Proteomes" id="UP000257123"/>
    </source>
</evidence>
<sequence>MALRVTKISVRNYKRIENVDIEIDVFRRREDEREYEVNKLLLFGPNGGGKSSLIVALSVLLSYLDESGKYYTVFGDLIGPPHSLIRQGAKRAEIEAAINDKRYKAVIDREGGTEVYEIGEAGEIKLSRGVLTFSIAILQPCSLYSSVRQPYQGEEIGKLELCPPGIRVRDPDLAEWIKRHKFLLGVEDFYGDCVKIDNYWVEVDELAFGQIRTLGLLHATYGPPDVVIIEPFETGLHYDLAVRILDFLTELPSFIILETHVALLVKAALRRGWTVYYVSEGEFTRVRKPEELRGIARAEANAYVYA</sequence>
<accession>A0A371QX88</accession>
<dbReference type="GO" id="GO:0016887">
    <property type="term" value="F:ATP hydrolysis activity"/>
    <property type="evidence" value="ECO:0007669"/>
    <property type="project" value="InterPro"/>
</dbReference>
<dbReference type="Proteomes" id="UP000256877">
    <property type="component" value="Unassembled WGS sequence"/>
</dbReference>
<organism evidence="2 5">
    <name type="scientific">Pyrobaculum aerophilum</name>
    <dbReference type="NCBI Taxonomy" id="13773"/>
    <lineage>
        <taxon>Archaea</taxon>
        <taxon>Thermoproteota</taxon>
        <taxon>Thermoprotei</taxon>
        <taxon>Thermoproteales</taxon>
        <taxon>Thermoproteaceae</taxon>
        <taxon>Pyrobaculum</taxon>
    </lineage>
</organism>
<name>A0A371QX88_9CREN</name>
<dbReference type="GO" id="GO:0005524">
    <property type="term" value="F:ATP binding"/>
    <property type="evidence" value="ECO:0007669"/>
    <property type="project" value="InterPro"/>
</dbReference>
<evidence type="ECO:0000313" key="4">
    <source>
        <dbReference type="Proteomes" id="UP000256877"/>
    </source>
</evidence>
<dbReference type="AlphaFoldDB" id="A0A371QX88"/>
<dbReference type="SUPFAM" id="SSF52540">
    <property type="entry name" value="P-loop containing nucleoside triphosphate hydrolases"/>
    <property type="match status" value="1"/>
</dbReference>
<dbReference type="EMBL" id="NMUF01000028">
    <property type="protein sequence ID" value="RFA97306.1"/>
    <property type="molecule type" value="Genomic_DNA"/>
</dbReference>